<reference evidence="1 2" key="1">
    <citation type="submission" date="2019-03" db="EMBL/GenBank/DDBJ databases">
        <title>New insights into Acidothiobacillus thiooxidans sulfur metabolism through coupled gene expression, solution geochemistry, microscopy and spectroscopy analyses.</title>
        <authorList>
            <person name="Camacho D."/>
            <person name="Frazao R."/>
            <person name="Fouillen A."/>
            <person name="Nanci A."/>
            <person name="Lang B.F."/>
            <person name="Apte S.C."/>
            <person name="Baron C."/>
            <person name="Warren L.A."/>
        </authorList>
    </citation>
    <scope>NUCLEOTIDE SEQUENCE [LARGE SCALE GENOMIC DNA]</scope>
    <source>
        <strain evidence="1 2">ATCC 19377</strain>
    </source>
</reference>
<sequence length="107" mass="12139">MKSMENTQKEQSELQIAERCRTLYLNPLVQSKGWLPNLFWRSKNAEDPFGCLRVNPLELEVLFSAICGQTSEARCSLEQIKPGRAGFIERSIAHGELPLLTFRADVS</sequence>
<dbReference type="Proteomes" id="UP000315403">
    <property type="component" value="Unassembled WGS sequence"/>
</dbReference>
<name>A0A543Q503_ACITH</name>
<proteinExistence type="predicted"/>
<gene>
    <name evidence="1" type="ORF">DLNHIDIE_01272</name>
</gene>
<dbReference type="RefSeq" id="WP_226826022.1">
    <property type="nucleotide sequence ID" value="NZ_AFOH01000013.1"/>
</dbReference>
<comment type="caution">
    <text evidence="1">The sequence shown here is derived from an EMBL/GenBank/DDBJ whole genome shotgun (WGS) entry which is preliminary data.</text>
</comment>
<protein>
    <submittedName>
        <fullName evidence="1">Uncharacterized protein</fullName>
    </submittedName>
</protein>
<evidence type="ECO:0000313" key="2">
    <source>
        <dbReference type="Proteomes" id="UP000315403"/>
    </source>
</evidence>
<dbReference type="EMBL" id="SZUV01000001">
    <property type="protein sequence ID" value="TQN51400.1"/>
    <property type="molecule type" value="Genomic_DNA"/>
</dbReference>
<evidence type="ECO:0000313" key="1">
    <source>
        <dbReference type="EMBL" id="TQN51400.1"/>
    </source>
</evidence>
<dbReference type="AlphaFoldDB" id="A0A543Q503"/>
<accession>A0A543Q503</accession>
<organism evidence="1 2">
    <name type="scientific">Acidithiobacillus thiooxidans ATCC 19377</name>
    <dbReference type="NCBI Taxonomy" id="637390"/>
    <lineage>
        <taxon>Bacteria</taxon>
        <taxon>Pseudomonadati</taxon>
        <taxon>Pseudomonadota</taxon>
        <taxon>Acidithiobacillia</taxon>
        <taxon>Acidithiobacillales</taxon>
        <taxon>Acidithiobacillaceae</taxon>
        <taxon>Acidithiobacillus</taxon>
    </lineage>
</organism>